<evidence type="ECO:0000313" key="2">
    <source>
        <dbReference type="Proteomes" id="UP001501170"/>
    </source>
</evidence>
<dbReference type="SUPFAM" id="SSF51569">
    <property type="entry name" value="Aldolase"/>
    <property type="match status" value="1"/>
</dbReference>
<gene>
    <name evidence="1" type="ORF">GCM10009855_00090</name>
</gene>
<evidence type="ECO:0000313" key="1">
    <source>
        <dbReference type="EMBL" id="GAA2364906.1"/>
    </source>
</evidence>
<dbReference type="InterPro" id="IPR002915">
    <property type="entry name" value="DeoC/FbaB/LacD_aldolase"/>
</dbReference>
<dbReference type="InterPro" id="IPR013785">
    <property type="entry name" value="Aldolase_TIM"/>
</dbReference>
<comment type="caution">
    <text evidence="1">The sequence shown here is derived from an EMBL/GenBank/DDBJ whole genome shotgun (WGS) entry which is preliminary data.</text>
</comment>
<sequence length="278" mass="28937">MRHSAPPRTASLSGKTLRLRRIFSAPTGRALIVPIDHSVTVGPLGRKNHADWTAAMLAEAGADALVVHKGRARHIDPAHFRELSLIVHLSAGTSLSVDTTSKVLVGSVEEAMALGADAVSIHVNIGSPTEAQQLNDLGVVSDECTRLGIPLLAMMYNRGMAETPGTQSVATLSHLAAIATDLGADIVKLDYAGDRASMDAVADSCPLPIVVAGGAYHDDESAIEFGTRVAESSVAGLSFGRHVFGARNPARVAAALAHVLHTGDPARPLENFGSRTGL</sequence>
<accession>A0ABP5U2J2</accession>
<keyword evidence="2" id="KW-1185">Reference proteome</keyword>
<dbReference type="EMBL" id="BAAARB010000001">
    <property type="protein sequence ID" value="GAA2364906.1"/>
    <property type="molecule type" value="Genomic_DNA"/>
</dbReference>
<dbReference type="Proteomes" id="UP001501170">
    <property type="component" value="Unassembled WGS sequence"/>
</dbReference>
<dbReference type="SMART" id="SM01133">
    <property type="entry name" value="DeoC"/>
    <property type="match status" value="1"/>
</dbReference>
<dbReference type="PANTHER" id="PTHR47916:SF1">
    <property type="entry name" value="3-HYDROXY-5-PHOSPHONOOXYPENTANE-2,4-DIONE THIOLASE"/>
    <property type="match status" value="1"/>
</dbReference>
<dbReference type="PIRSF" id="PIRSF038992">
    <property type="entry name" value="Aldolase_Ia"/>
    <property type="match status" value="1"/>
</dbReference>
<dbReference type="Pfam" id="PF01791">
    <property type="entry name" value="DeoC"/>
    <property type="match status" value="1"/>
</dbReference>
<dbReference type="PANTHER" id="PTHR47916">
    <property type="entry name" value="FRUCTOSE-BISPHOSPHATE ALDOLASE CLASS 1"/>
    <property type="match status" value="1"/>
</dbReference>
<dbReference type="NCBIfam" id="NF005556">
    <property type="entry name" value="PRK07226.1"/>
    <property type="match status" value="1"/>
</dbReference>
<dbReference type="Gene3D" id="3.20.20.70">
    <property type="entry name" value="Aldolase class I"/>
    <property type="match status" value="1"/>
</dbReference>
<organism evidence="1 2">
    <name type="scientific">Gordonia cholesterolivorans</name>
    <dbReference type="NCBI Taxonomy" id="559625"/>
    <lineage>
        <taxon>Bacteria</taxon>
        <taxon>Bacillati</taxon>
        <taxon>Actinomycetota</taxon>
        <taxon>Actinomycetes</taxon>
        <taxon>Mycobacteriales</taxon>
        <taxon>Gordoniaceae</taxon>
        <taxon>Gordonia</taxon>
    </lineage>
</organism>
<protein>
    <submittedName>
        <fullName evidence="1">2-amino-3,7-dideoxy-D-threo-hept-6-ulosonate synthase</fullName>
    </submittedName>
</protein>
<name>A0ABP5U2J2_9ACTN</name>
<dbReference type="RefSeq" id="WP_346074651.1">
    <property type="nucleotide sequence ID" value="NZ_BAAARB010000001.1"/>
</dbReference>
<dbReference type="InterPro" id="IPR041720">
    <property type="entry name" value="FbaB-like"/>
</dbReference>
<proteinExistence type="predicted"/>
<reference evidence="2" key="1">
    <citation type="journal article" date="2019" name="Int. J. Syst. Evol. Microbiol.">
        <title>The Global Catalogue of Microorganisms (GCM) 10K type strain sequencing project: providing services to taxonomists for standard genome sequencing and annotation.</title>
        <authorList>
            <consortium name="The Broad Institute Genomics Platform"/>
            <consortium name="The Broad Institute Genome Sequencing Center for Infectious Disease"/>
            <person name="Wu L."/>
            <person name="Ma J."/>
        </authorList>
    </citation>
    <scope>NUCLEOTIDE SEQUENCE [LARGE SCALE GENOMIC DNA]</scope>
    <source>
        <strain evidence="2">JCM 16227</strain>
    </source>
</reference>
<dbReference type="InterPro" id="IPR050456">
    <property type="entry name" value="DeoC/FbaB_aldolase"/>
</dbReference>